<accession>A0ACB8A996</accession>
<sequence>MTTHTGEEPNAGTQQSPTYPPSGSQTTRADVVPQQASTSPGDGGEVEVPNASEHMRDVSGNEVDPNDPNINVVMVGGEQQKPSFKDQVVRGTPEVKEHGEKVLRGEDAPKKRRGSQ</sequence>
<evidence type="ECO:0000313" key="2">
    <source>
        <dbReference type="Proteomes" id="UP000790377"/>
    </source>
</evidence>
<comment type="caution">
    <text evidence="1">The sequence shown here is derived from an EMBL/GenBank/DDBJ whole genome shotgun (WGS) entry which is preliminary data.</text>
</comment>
<evidence type="ECO:0000313" key="1">
    <source>
        <dbReference type="EMBL" id="KAH7909822.1"/>
    </source>
</evidence>
<dbReference type="EMBL" id="MU267740">
    <property type="protein sequence ID" value="KAH7909822.1"/>
    <property type="molecule type" value="Genomic_DNA"/>
</dbReference>
<gene>
    <name evidence="1" type="ORF">BJ138DRAFT_1154377</name>
</gene>
<proteinExistence type="predicted"/>
<name>A0ACB8A996_9AGAM</name>
<organism evidence="1 2">
    <name type="scientific">Hygrophoropsis aurantiaca</name>
    <dbReference type="NCBI Taxonomy" id="72124"/>
    <lineage>
        <taxon>Eukaryota</taxon>
        <taxon>Fungi</taxon>
        <taxon>Dikarya</taxon>
        <taxon>Basidiomycota</taxon>
        <taxon>Agaricomycotina</taxon>
        <taxon>Agaricomycetes</taxon>
        <taxon>Agaricomycetidae</taxon>
        <taxon>Boletales</taxon>
        <taxon>Coniophorineae</taxon>
        <taxon>Hygrophoropsidaceae</taxon>
        <taxon>Hygrophoropsis</taxon>
    </lineage>
</organism>
<keyword evidence="2" id="KW-1185">Reference proteome</keyword>
<dbReference type="Proteomes" id="UP000790377">
    <property type="component" value="Unassembled WGS sequence"/>
</dbReference>
<protein>
    <submittedName>
        <fullName evidence="1">Uncharacterized protein</fullName>
    </submittedName>
</protein>
<reference evidence="1" key="1">
    <citation type="journal article" date="2021" name="New Phytol.">
        <title>Evolutionary innovations through gain and loss of genes in the ectomycorrhizal Boletales.</title>
        <authorList>
            <person name="Wu G."/>
            <person name="Miyauchi S."/>
            <person name="Morin E."/>
            <person name="Kuo A."/>
            <person name="Drula E."/>
            <person name="Varga T."/>
            <person name="Kohler A."/>
            <person name="Feng B."/>
            <person name="Cao Y."/>
            <person name="Lipzen A."/>
            <person name="Daum C."/>
            <person name="Hundley H."/>
            <person name="Pangilinan J."/>
            <person name="Johnson J."/>
            <person name="Barry K."/>
            <person name="LaButti K."/>
            <person name="Ng V."/>
            <person name="Ahrendt S."/>
            <person name="Min B."/>
            <person name="Choi I.G."/>
            <person name="Park H."/>
            <person name="Plett J.M."/>
            <person name="Magnuson J."/>
            <person name="Spatafora J.W."/>
            <person name="Nagy L.G."/>
            <person name="Henrissat B."/>
            <person name="Grigoriev I.V."/>
            <person name="Yang Z.L."/>
            <person name="Xu J."/>
            <person name="Martin F.M."/>
        </authorList>
    </citation>
    <scope>NUCLEOTIDE SEQUENCE</scope>
    <source>
        <strain evidence="1">ATCC 28755</strain>
    </source>
</reference>